<dbReference type="GeneID" id="96228771"/>
<feature type="coiled-coil region" evidence="1">
    <location>
        <begin position="165"/>
        <end position="220"/>
    </location>
</feature>
<protein>
    <submittedName>
        <fullName evidence="2">Uncharacterized protein</fullName>
    </submittedName>
</protein>
<dbReference type="RefSeq" id="WP_025577451.1">
    <property type="nucleotide sequence ID" value="NZ_CZAY01000009.1"/>
</dbReference>
<dbReference type="Proteomes" id="UP000095485">
    <property type="component" value="Unassembled WGS sequence"/>
</dbReference>
<dbReference type="AlphaFoldDB" id="A0A174P9N6"/>
<keyword evidence="1" id="KW-0175">Coiled coil</keyword>
<dbReference type="Gene3D" id="1.20.5.490">
    <property type="entry name" value="Single helix bin"/>
    <property type="match status" value="1"/>
</dbReference>
<organism evidence="2 3">
    <name type="scientific">Dorea longicatena</name>
    <dbReference type="NCBI Taxonomy" id="88431"/>
    <lineage>
        <taxon>Bacteria</taxon>
        <taxon>Bacillati</taxon>
        <taxon>Bacillota</taxon>
        <taxon>Clostridia</taxon>
        <taxon>Lachnospirales</taxon>
        <taxon>Lachnospiraceae</taxon>
        <taxon>Dorea</taxon>
    </lineage>
</organism>
<accession>A0A174P9N6</accession>
<name>A0A174P9N6_9FIRM</name>
<evidence type="ECO:0000256" key="1">
    <source>
        <dbReference type="SAM" id="Coils"/>
    </source>
</evidence>
<dbReference type="OrthoDB" id="1971160at2"/>
<proteinExistence type="predicted"/>
<evidence type="ECO:0000313" key="2">
    <source>
        <dbReference type="EMBL" id="CUP57684.1"/>
    </source>
</evidence>
<reference evidence="2 3" key="1">
    <citation type="submission" date="2015-09" db="EMBL/GenBank/DDBJ databases">
        <authorList>
            <consortium name="Pathogen Informatics"/>
        </authorList>
    </citation>
    <scope>NUCLEOTIDE SEQUENCE [LARGE SCALE GENOMIC DNA]</scope>
    <source>
        <strain evidence="2 3">2789STDY5834914</strain>
    </source>
</reference>
<sequence>MTVEGQRYLEECRKVLKEEQMDAVSMGLDFGLPVSDIQKVVKSNQEAPVMKAIIIGLMEGIGEIDFLCEGNYNQFQVREIVEGLKNGLDLEEVKTYAGNELPASRMRTMRIQLEESKAKKEVPKDEEMRSYMKNLMGIMEQSIQQFRESNDRFTALSSLVKEHVVEEKNQEIKDLYENLQYKDKNIQELKEKLAKKEQEIQELKKEAEKYREKTEAASRETKVVLEEKSIQTAEGLQKSKRRLLGIAMLGKKVPKSVVEKILEYNLSAEQLEEIRQCVESGLADAEILQVMENSPSPERMKKMREIILLMRKRKAGV</sequence>
<gene>
    <name evidence="2" type="ORF">ERS852526_01476</name>
</gene>
<dbReference type="EMBL" id="CZAY01000009">
    <property type="protein sequence ID" value="CUP57684.1"/>
    <property type="molecule type" value="Genomic_DNA"/>
</dbReference>
<evidence type="ECO:0000313" key="3">
    <source>
        <dbReference type="Proteomes" id="UP000095485"/>
    </source>
</evidence>